<dbReference type="InterPro" id="IPR036390">
    <property type="entry name" value="WH_DNA-bd_sf"/>
</dbReference>
<keyword evidence="4" id="KW-0804">Transcription</keyword>
<dbReference type="PIRSF" id="PIRSF019455">
    <property type="entry name" value="CopR_AtkY"/>
    <property type="match status" value="1"/>
</dbReference>
<evidence type="ECO:0000256" key="4">
    <source>
        <dbReference type="ARBA" id="ARBA00023163"/>
    </source>
</evidence>
<keyword evidence="3" id="KW-0238">DNA-binding</keyword>
<evidence type="ECO:0000256" key="2">
    <source>
        <dbReference type="ARBA" id="ARBA00023015"/>
    </source>
</evidence>
<dbReference type="Pfam" id="PF03965">
    <property type="entry name" value="Penicillinase_R"/>
    <property type="match status" value="1"/>
</dbReference>
<reference evidence="5 6" key="1">
    <citation type="journal article" date="2019" name="Int. J. Syst. Evol. Microbiol.">
        <title>The Global Catalogue of Microorganisms (GCM) 10K type strain sequencing project: providing services to taxonomists for standard genome sequencing and annotation.</title>
        <authorList>
            <consortium name="The Broad Institute Genomics Platform"/>
            <consortium name="The Broad Institute Genome Sequencing Center for Infectious Disease"/>
            <person name="Wu L."/>
            <person name="Ma J."/>
        </authorList>
    </citation>
    <scope>NUCLEOTIDE SEQUENCE [LARGE SCALE GENOMIC DNA]</scope>
    <source>
        <strain evidence="5 6">JCM 15749</strain>
    </source>
</reference>
<accession>A0ABN2W121</accession>
<evidence type="ECO:0000313" key="6">
    <source>
        <dbReference type="Proteomes" id="UP001501480"/>
    </source>
</evidence>
<organism evidence="5 6">
    <name type="scientific">Aeromicrobium halocynthiae</name>
    <dbReference type="NCBI Taxonomy" id="560557"/>
    <lineage>
        <taxon>Bacteria</taxon>
        <taxon>Bacillati</taxon>
        <taxon>Actinomycetota</taxon>
        <taxon>Actinomycetes</taxon>
        <taxon>Propionibacteriales</taxon>
        <taxon>Nocardioidaceae</taxon>
        <taxon>Aeromicrobium</taxon>
    </lineage>
</organism>
<dbReference type="SUPFAM" id="SSF46785">
    <property type="entry name" value="Winged helix' DNA-binding domain"/>
    <property type="match status" value="1"/>
</dbReference>
<comment type="similarity">
    <text evidence="1">Belongs to the BlaI transcriptional regulatory family.</text>
</comment>
<protein>
    <submittedName>
        <fullName evidence="5">BlaI/MecI/CopY family transcriptional regulator</fullName>
    </submittedName>
</protein>
<dbReference type="RefSeq" id="WP_344327363.1">
    <property type="nucleotide sequence ID" value="NZ_BAAAPY010000006.1"/>
</dbReference>
<proteinExistence type="inferred from homology"/>
<dbReference type="InterPro" id="IPR036388">
    <property type="entry name" value="WH-like_DNA-bd_sf"/>
</dbReference>
<keyword evidence="2" id="KW-0805">Transcription regulation</keyword>
<evidence type="ECO:0000256" key="3">
    <source>
        <dbReference type="ARBA" id="ARBA00023125"/>
    </source>
</evidence>
<dbReference type="Gene3D" id="6.10.140.850">
    <property type="match status" value="1"/>
</dbReference>
<dbReference type="Proteomes" id="UP001501480">
    <property type="component" value="Unassembled WGS sequence"/>
</dbReference>
<sequence>MPRLGDLERAVMNVLWDAAGPLSVREVLDALPDELAYTTVMTVLDRLGAKDMVQRERAGRAFRYLPARSRDEATAEVLHAALDEAGGDRTSALVHFARSVDAAEAAALRAALEEIERGAGT</sequence>
<evidence type="ECO:0000313" key="5">
    <source>
        <dbReference type="EMBL" id="GAA2079043.1"/>
    </source>
</evidence>
<dbReference type="InterPro" id="IPR005650">
    <property type="entry name" value="BlaI_family"/>
</dbReference>
<keyword evidence="6" id="KW-1185">Reference proteome</keyword>
<dbReference type="Gene3D" id="1.10.10.10">
    <property type="entry name" value="Winged helix-like DNA-binding domain superfamily/Winged helix DNA-binding domain"/>
    <property type="match status" value="1"/>
</dbReference>
<gene>
    <name evidence="5" type="ORF">GCM10009821_18850</name>
</gene>
<comment type="caution">
    <text evidence="5">The sequence shown here is derived from an EMBL/GenBank/DDBJ whole genome shotgun (WGS) entry which is preliminary data.</text>
</comment>
<evidence type="ECO:0000256" key="1">
    <source>
        <dbReference type="ARBA" id="ARBA00011046"/>
    </source>
</evidence>
<name>A0ABN2W121_9ACTN</name>
<dbReference type="EMBL" id="BAAAPY010000006">
    <property type="protein sequence ID" value="GAA2079043.1"/>
    <property type="molecule type" value="Genomic_DNA"/>
</dbReference>